<dbReference type="Gene3D" id="3.40.50.2020">
    <property type="match status" value="1"/>
</dbReference>
<evidence type="ECO:0000259" key="1">
    <source>
        <dbReference type="Pfam" id="PF00156"/>
    </source>
</evidence>
<dbReference type="Pfam" id="PF00156">
    <property type="entry name" value="Pribosyltran"/>
    <property type="match status" value="1"/>
</dbReference>
<dbReference type="InterPro" id="IPR029057">
    <property type="entry name" value="PRTase-like"/>
</dbReference>
<dbReference type="SUPFAM" id="SSF53271">
    <property type="entry name" value="PRTase-like"/>
    <property type="match status" value="1"/>
</dbReference>
<dbReference type="InterPro" id="IPR029058">
    <property type="entry name" value="AB_hydrolase_fold"/>
</dbReference>
<protein>
    <submittedName>
        <fullName evidence="3">Phosphoribosyl transferase</fullName>
    </submittedName>
</protein>
<evidence type="ECO:0000313" key="3">
    <source>
        <dbReference type="EMBL" id="GAP66938.1"/>
    </source>
</evidence>
<keyword evidence="3" id="KW-0808">Transferase</keyword>
<name>A0A0K8QPY3_9GAMM</name>
<dbReference type="EMBL" id="DF970239">
    <property type="protein sequence ID" value="GAP66938.1"/>
    <property type="molecule type" value="Genomic_DNA"/>
</dbReference>
<dbReference type="AlphaFoldDB" id="A0A0K8QPY3"/>
<keyword evidence="4" id="KW-1185">Reference proteome</keyword>
<evidence type="ECO:0000259" key="2">
    <source>
        <dbReference type="Pfam" id="PF20408"/>
    </source>
</evidence>
<dbReference type="CDD" id="cd06223">
    <property type="entry name" value="PRTases_typeI"/>
    <property type="match status" value="1"/>
</dbReference>
<gene>
    <name evidence="3" type="ORF">MBSD_n2254</name>
</gene>
<dbReference type="InterPro" id="IPR046879">
    <property type="entry name" value="KANL3/Tex30_Abhydrolase"/>
</dbReference>
<dbReference type="Pfam" id="PF20408">
    <property type="entry name" value="Abhydrolase_11"/>
    <property type="match status" value="1"/>
</dbReference>
<dbReference type="PANTHER" id="PTHR22946">
    <property type="entry name" value="DIENELACTONE HYDROLASE DOMAIN-CONTAINING PROTEIN-RELATED"/>
    <property type="match status" value="1"/>
</dbReference>
<sequence length="429" mass="44319">MPQLPYRDRVDAAQQLAAALSAYRGRHPLVLAIPRGAVPMGRVLADALGGDLDVVLVHKLGAPGNPEFAVGAIDERGSVWLAPHAASAGADAAYVERESARRLAQIRERRQRWRGGAPSLDAAGRTAIVVDDGLATGATMAAALRAVRAQGPARLVCAVPVAARDSLARVEPLADEVVCLATPLDFYAVGAFYRHFPPVDDAEVAALLGASPAASASGERAVRVPADGVVLEGDLRVPALPRGLVLFAHGSGSGRHSPRNRSVAEALHAAGIATLLLDLLTVDEDRQRAMRFDIPLLTARLGATLAWARAEPPLRALPLGLFGASTGAAAALATAAAHPEAVAAVVSRGGRPDLAGAEVLAAVRAPTLLIVGGADAEVLALNREALARLRAPAELIVVPGATHLFEEPGALAQVARQAAAWFGRWFAPS</sequence>
<accession>A0A0K8QPY3</accession>
<dbReference type="Proteomes" id="UP000253740">
    <property type="component" value="Unassembled WGS sequence"/>
</dbReference>
<dbReference type="RefSeq" id="WP_187300669.1">
    <property type="nucleotide sequence ID" value="NZ_DF970239.1"/>
</dbReference>
<feature type="domain" description="Phosphoribosyltransferase" evidence="1">
    <location>
        <begin position="11"/>
        <end position="180"/>
    </location>
</feature>
<organism evidence="3">
    <name type="scientific">Mizugakiibacter sediminis</name>
    <dbReference type="NCBI Taxonomy" id="1475481"/>
    <lineage>
        <taxon>Bacteria</taxon>
        <taxon>Pseudomonadati</taxon>
        <taxon>Pseudomonadota</taxon>
        <taxon>Gammaproteobacteria</taxon>
        <taxon>Lysobacterales</taxon>
        <taxon>Rhodanobacteraceae</taxon>
        <taxon>Mizugakiibacter</taxon>
    </lineage>
</organism>
<dbReference type="InterPro" id="IPR000836">
    <property type="entry name" value="PRTase_dom"/>
</dbReference>
<feature type="domain" description="KANL3/Tex30 alpha/beta hydrolase-like" evidence="2">
    <location>
        <begin position="243"/>
        <end position="406"/>
    </location>
</feature>
<dbReference type="Gene3D" id="3.30.1310.20">
    <property type="entry name" value="PRTase-like"/>
    <property type="match status" value="1"/>
</dbReference>
<dbReference type="Gene3D" id="3.40.50.1820">
    <property type="entry name" value="alpha/beta hydrolase"/>
    <property type="match status" value="1"/>
</dbReference>
<dbReference type="InterPro" id="IPR050261">
    <property type="entry name" value="FrsA_esterase"/>
</dbReference>
<dbReference type="SUPFAM" id="SSF53474">
    <property type="entry name" value="alpha/beta-Hydrolases"/>
    <property type="match status" value="1"/>
</dbReference>
<dbReference type="GO" id="GO:0016740">
    <property type="term" value="F:transferase activity"/>
    <property type="evidence" value="ECO:0007669"/>
    <property type="project" value="UniProtKB-KW"/>
</dbReference>
<dbReference type="STRING" id="1475481.GCA_000953855_02300"/>
<evidence type="ECO:0000313" key="4">
    <source>
        <dbReference type="Proteomes" id="UP000253740"/>
    </source>
</evidence>
<reference evidence="3" key="1">
    <citation type="submission" date="2015-08" db="EMBL/GenBank/DDBJ databases">
        <title>Complete DNA Sequence of Pseudomonas syringae pv. actinidiae, the Causal Agent of Kiwifruit Canker Disease.</title>
        <authorList>
            <person name="Rikkerink E.H.A."/>
            <person name="Fineran P.C."/>
        </authorList>
    </citation>
    <scope>NUCLEOTIDE SEQUENCE</scope>
    <source>
        <strain evidence="3">SkMP5</strain>
    </source>
</reference>
<proteinExistence type="predicted"/>